<feature type="domain" description="Glycosyl transferase family 25" evidence="1">
    <location>
        <begin position="2"/>
        <end position="175"/>
    </location>
</feature>
<proteinExistence type="predicted"/>
<dbReference type="HOGENOM" id="CLU_071269_3_1_6"/>
<reference evidence="2 3" key="1">
    <citation type="submission" date="2006-03" db="EMBL/GenBank/DDBJ databases">
        <authorList>
            <person name="Bartlett D.H."/>
            <person name="Valle G."/>
            <person name="Lauro F.M."/>
            <person name="Vezzi A."/>
            <person name="Simonato F."/>
            <person name="Eloe E."/>
            <person name="Vitulo N."/>
            <person name="Stratton T.K."/>
            <person name="D'angelo M."/>
            <person name="Ferriera S."/>
            <person name="Johnson J."/>
            <person name="Kravitz S."/>
            <person name="Beeson K."/>
            <person name="Sutton G."/>
            <person name="Rogers Y."/>
            <person name="Friedman R."/>
            <person name="Frazier M."/>
            <person name="Venter J.C."/>
        </authorList>
    </citation>
    <scope>NUCLEOTIDE SEQUENCE [LARGE SCALE GENOMIC DNA]</scope>
    <source>
        <strain evidence="2 3">3TCK</strain>
    </source>
</reference>
<dbReference type="Pfam" id="PF01755">
    <property type="entry name" value="Glyco_transf_25"/>
    <property type="match status" value="1"/>
</dbReference>
<evidence type="ECO:0000313" key="2">
    <source>
        <dbReference type="EMBL" id="EAS40574.1"/>
    </source>
</evidence>
<evidence type="ECO:0000259" key="1">
    <source>
        <dbReference type="Pfam" id="PF01755"/>
    </source>
</evidence>
<gene>
    <name evidence="2" type="ORF">P3TCK_22195</name>
</gene>
<dbReference type="Proteomes" id="UP000003789">
    <property type="component" value="Unassembled WGS sequence"/>
</dbReference>
<sequence>MRIFVLSLVDSTERRKNVSSLLNEYQLDFEFIDGIDGRKKDPTLLAQYDEQAFIYNYGRKAAMGELGCYASHMLAWKKCVELDEPIIIFEDDFRLKQGIHQAIDECKEVISDFHFIRLEDGNIKPQYKVKAQNDMTVFNYLKVPQCATCYAISPVAARKLLAKSNNIAFPVDVFIRNVWVHRQPIFSLEPFFVTTGTDISIIGDRKRNQKKSLFTRLMCIGYKIRNVTFNLGTQALFFVQNKYQARR</sequence>
<dbReference type="EMBL" id="AAPH01000054">
    <property type="protein sequence ID" value="EAS40574.1"/>
    <property type="molecule type" value="Genomic_DNA"/>
</dbReference>
<protein>
    <submittedName>
        <fullName evidence="2">Putative Lex2B protein (Lipooligosaccharide 5G8 epitopebiosynthesis-associated protein)</fullName>
    </submittedName>
</protein>
<organism evidence="2 3">
    <name type="scientific">Photobacterium profundum 3TCK</name>
    <dbReference type="NCBI Taxonomy" id="314280"/>
    <lineage>
        <taxon>Bacteria</taxon>
        <taxon>Pseudomonadati</taxon>
        <taxon>Pseudomonadota</taxon>
        <taxon>Gammaproteobacteria</taxon>
        <taxon>Vibrionales</taxon>
        <taxon>Vibrionaceae</taxon>
        <taxon>Photobacterium</taxon>
    </lineage>
</organism>
<dbReference type="RefSeq" id="WP_006233198.1">
    <property type="nucleotide sequence ID" value="NZ_CH724137.1"/>
</dbReference>
<dbReference type="AlphaFoldDB" id="Q1YWB3"/>
<dbReference type="CDD" id="cd06532">
    <property type="entry name" value="Glyco_transf_25"/>
    <property type="match status" value="1"/>
</dbReference>
<name>Q1YWB3_9GAMM</name>
<comment type="caution">
    <text evidence="2">The sequence shown here is derived from an EMBL/GenBank/DDBJ whole genome shotgun (WGS) entry which is preliminary data.</text>
</comment>
<evidence type="ECO:0000313" key="3">
    <source>
        <dbReference type="Proteomes" id="UP000003789"/>
    </source>
</evidence>
<dbReference type="OrthoDB" id="9816113at2"/>
<accession>Q1YWB3</accession>
<dbReference type="InterPro" id="IPR002654">
    <property type="entry name" value="Glyco_trans_25"/>
</dbReference>